<dbReference type="AlphaFoldDB" id="A0A6V7PM62"/>
<evidence type="ECO:0000313" key="2">
    <source>
        <dbReference type="EMBL" id="CAD1831930.1"/>
    </source>
</evidence>
<dbReference type="EMBL" id="LR862149">
    <property type="protein sequence ID" value="CAD1831930.1"/>
    <property type="molecule type" value="Genomic_DNA"/>
</dbReference>
<accession>A0A6V7PM62</accession>
<dbReference type="SUPFAM" id="SSF54529">
    <property type="entry name" value="Mitochondrial glycoprotein MAM33-like"/>
    <property type="match status" value="1"/>
</dbReference>
<dbReference type="InterPro" id="IPR036561">
    <property type="entry name" value="MAM33_sf"/>
</dbReference>
<feature type="region of interest" description="Disordered" evidence="1">
    <location>
        <begin position="152"/>
        <end position="180"/>
    </location>
</feature>
<gene>
    <name evidence="2" type="ORF">CB5_LOCUS15141</name>
</gene>
<name>A0A6V7PM62_ANACO</name>
<dbReference type="InterPro" id="IPR003428">
    <property type="entry name" value="MAM33"/>
</dbReference>
<feature type="compositionally biased region" description="Polar residues" evidence="1">
    <location>
        <begin position="166"/>
        <end position="180"/>
    </location>
</feature>
<proteinExistence type="predicted"/>
<evidence type="ECO:0008006" key="3">
    <source>
        <dbReference type="Google" id="ProtNLM"/>
    </source>
</evidence>
<dbReference type="Gene3D" id="3.10.280.10">
    <property type="entry name" value="Mitochondrial glycoprotein"/>
    <property type="match status" value="1"/>
</dbReference>
<protein>
    <recommendedName>
        <fullName evidence="3">Mitochondrial glycoprotein</fullName>
    </recommendedName>
</protein>
<reference evidence="2" key="1">
    <citation type="submission" date="2020-07" db="EMBL/GenBank/DDBJ databases">
        <authorList>
            <person name="Lin J."/>
        </authorList>
    </citation>
    <scope>NUCLEOTIDE SEQUENCE</scope>
</reference>
<feature type="compositionally biased region" description="Low complexity" evidence="1">
    <location>
        <begin position="86"/>
        <end position="97"/>
    </location>
</feature>
<organism evidence="2">
    <name type="scientific">Ananas comosus var. bracteatus</name>
    <name type="common">red pineapple</name>
    <dbReference type="NCBI Taxonomy" id="296719"/>
    <lineage>
        <taxon>Eukaryota</taxon>
        <taxon>Viridiplantae</taxon>
        <taxon>Streptophyta</taxon>
        <taxon>Embryophyta</taxon>
        <taxon>Tracheophyta</taxon>
        <taxon>Spermatophyta</taxon>
        <taxon>Magnoliopsida</taxon>
        <taxon>Liliopsida</taxon>
        <taxon>Poales</taxon>
        <taxon>Bromeliaceae</taxon>
        <taxon>Bromelioideae</taxon>
        <taxon>Ananas</taxon>
    </lineage>
</organism>
<sequence>MARFLRFSANPLRLILPSPQNPNPSSSLLKTLTPSRRPLLLLSTRSFLSDPGPSPSAFDDRLLRLLRSEISYLAGHLPALRPPIDSGPSSSRTAQGSSGSGSGVPMAPTRLKSTPPCSDGAAAVPDEPLFKRVEAHERGPRLHISLVVEVSRGGGGDEGQGRARCLSSSAPLGPTPSSSTRCFRSGRRALRCGPTWAAISSETHDPKLELDAGDRRSVVAYLEERGVDDELAEFLHEYMVNKDKSELLRWLRIVESYVQK</sequence>
<evidence type="ECO:0000256" key="1">
    <source>
        <dbReference type="SAM" id="MobiDB-lite"/>
    </source>
</evidence>
<dbReference type="PANTHER" id="PTHR10826:SF38">
    <property type="entry name" value="OS09G0557400 PROTEIN"/>
    <property type="match status" value="1"/>
</dbReference>
<dbReference type="Pfam" id="PF02330">
    <property type="entry name" value="MAM33"/>
    <property type="match status" value="1"/>
</dbReference>
<feature type="region of interest" description="Disordered" evidence="1">
    <location>
        <begin position="78"/>
        <end position="123"/>
    </location>
</feature>
<dbReference type="PANTHER" id="PTHR10826">
    <property type="entry name" value="COMPLEMENT COMPONENT 1"/>
    <property type="match status" value="1"/>
</dbReference>
<dbReference type="GO" id="GO:0005759">
    <property type="term" value="C:mitochondrial matrix"/>
    <property type="evidence" value="ECO:0007669"/>
    <property type="project" value="InterPro"/>
</dbReference>